<dbReference type="EMBL" id="JAWDID010000004">
    <property type="protein sequence ID" value="MDU0339070.1"/>
    <property type="molecule type" value="Genomic_DNA"/>
</dbReference>
<feature type="chain" id="PRO_5047022781" evidence="2">
    <location>
        <begin position="29"/>
        <end position="215"/>
    </location>
</feature>
<evidence type="ECO:0000313" key="4">
    <source>
        <dbReference type="Proteomes" id="UP001254257"/>
    </source>
</evidence>
<dbReference type="Proteomes" id="UP001254257">
    <property type="component" value="Unassembled WGS sequence"/>
</dbReference>
<feature type="region of interest" description="Disordered" evidence="1">
    <location>
        <begin position="154"/>
        <end position="183"/>
    </location>
</feature>
<evidence type="ECO:0000256" key="1">
    <source>
        <dbReference type="SAM" id="MobiDB-lite"/>
    </source>
</evidence>
<protein>
    <submittedName>
        <fullName evidence="3">DUF1190 domain-containing protein</fullName>
    </submittedName>
</protein>
<organism evidence="3 4">
    <name type="scientific">Bosea rubneri</name>
    <dbReference type="NCBI Taxonomy" id="3075434"/>
    <lineage>
        <taxon>Bacteria</taxon>
        <taxon>Pseudomonadati</taxon>
        <taxon>Pseudomonadota</taxon>
        <taxon>Alphaproteobacteria</taxon>
        <taxon>Hyphomicrobiales</taxon>
        <taxon>Boseaceae</taxon>
        <taxon>Bosea</taxon>
    </lineage>
</organism>
<feature type="compositionally biased region" description="Basic and acidic residues" evidence="1">
    <location>
        <begin position="174"/>
        <end position="183"/>
    </location>
</feature>
<accession>A0ABU3S2P5</accession>
<comment type="caution">
    <text evidence="3">The sequence shown here is derived from an EMBL/GenBank/DDBJ whole genome shotgun (WGS) entry which is preliminary data.</text>
</comment>
<proteinExistence type="predicted"/>
<dbReference type="Pfam" id="PF06693">
    <property type="entry name" value="DUF1190"/>
    <property type="match status" value="1"/>
</dbReference>
<keyword evidence="2" id="KW-0732">Signal</keyword>
<reference evidence="3 4" key="1">
    <citation type="submission" date="2023-09" db="EMBL/GenBank/DDBJ databases">
        <title>Whole genome shotgun sequencing (WGS) of Bosea sp. ZW T0_25, isolated from stored onions (Allium cepa).</title>
        <authorList>
            <person name="Stoll D.A."/>
            <person name="Huch M."/>
        </authorList>
    </citation>
    <scope>NUCLEOTIDE SEQUENCE [LARGE SCALE GENOMIC DNA]</scope>
    <source>
        <strain evidence="3 4">ZW T0_25</strain>
    </source>
</reference>
<dbReference type="InterPro" id="IPR009576">
    <property type="entry name" value="Biofilm_formation_YgiB"/>
</dbReference>
<keyword evidence="4" id="KW-1185">Reference proteome</keyword>
<gene>
    <name evidence="3" type="ORF">RKE40_04240</name>
</gene>
<evidence type="ECO:0000256" key="2">
    <source>
        <dbReference type="SAM" id="SignalP"/>
    </source>
</evidence>
<sequence>MLLFLPVAMIRMASLFAFGLALSPADLAAQAVGQTYVRRDECIEAGKLSAEQCEFAYRNARAEFEQKAPRYASRALCERAHKRCGAQVSTTGGWDALARGGGGATYVPRFVGIRVSGEGAASKALPIVEGSAKIAFSARQVAALDDKVAGRRSVIGGGGDGSRGHAQASGPYIRRGDRDDTVRVPMEEKKIGSDVAPGLYVDPDGVEWYKPSRRR</sequence>
<feature type="signal peptide" evidence="2">
    <location>
        <begin position="1"/>
        <end position="28"/>
    </location>
</feature>
<dbReference type="RefSeq" id="WP_316016990.1">
    <property type="nucleotide sequence ID" value="NZ_JAWDID010000004.1"/>
</dbReference>
<evidence type="ECO:0000313" key="3">
    <source>
        <dbReference type="EMBL" id="MDU0339070.1"/>
    </source>
</evidence>
<name>A0ABU3S2P5_9HYPH</name>